<dbReference type="InterPro" id="IPR000719">
    <property type="entry name" value="Prot_kinase_dom"/>
</dbReference>
<keyword evidence="3" id="KW-1185">Reference proteome</keyword>
<dbReference type="GO" id="GO:0005524">
    <property type="term" value="F:ATP binding"/>
    <property type="evidence" value="ECO:0007669"/>
    <property type="project" value="InterPro"/>
</dbReference>
<dbReference type="OrthoDB" id="1911848at2759"/>
<protein>
    <recommendedName>
        <fullName evidence="1">Protein kinase domain-containing protein</fullName>
    </recommendedName>
</protein>
<proteinExistence type="predicted"/>
<gene>
    <name evidence="2" type="ORF">K491DRAFT_693238</name>
</gene>
<evidence type="ECO:0000313" key="2">
    <source>
        <dbReference type="EMBL" id="KAF2655091.1"/>
    </source>
</evidence>
<sequence length="458" mass="52392">MYERVQDSRNLDETLGRYRQLGLAIHDKNSYLYAHLDALHMASRNSAIPPNLKDELDASLERCKQSQDRAIKELEKYDPSRTFAKWAYGFAGKDSLRKKYDRFESDLNQVEKLCFRMNLVQQNSSNLLRPDYFKLVHETAESQPGETLPISDIWVAAGNYSDTGTRHDGDYVVEKKYVENDVRSLCDILRRASVPTPGILPCLGYRQPLYNDQSPPYRSFLQLIMELPADTDRQSLAYRLDTEAAPTLPDRLALAKDLVSAVNNVHRLKLVHKSIRSRAILLTTDRKPESSYHIFLQDWTYVRTQTAATSQNGGEDAWQTRIYQHPERQHTADQWPEVAYEPKHDIYSLGVVLMEILLWTPFVERCDSANLHAELRVATLYQDTVLGMGEEIMPSRYKGNSQKLTRFPMVIRDVWTSIARNDVTRVNAELGDVVVACLEGGYASAQEVLEALSRVDVS</sequence>
<dbReference type="EMBL" id="MU004354">
    <property type="protein sequence ID" value="KAF2655091.1"/>
    <property type="molecule type" value="Genomic_DNA"/>
</dbReference>
<dbReference type="AlphaFoldDB" id="A0A6A6T7A5"/>
<dbReference type="PANTHER" id="PTHR37542:SF3">
    <property type="entry name" value="PRION-INHIBITION AND PROPAGATION HELO DOMAIN-CONTAINING PROTEIN"/>
    <property type="match status" value="1"/>
</dbReference>
<dbReference type="PANTHER" id="PTHR37542">
    <property type="entry name" value="HELO DOMAIN-CONTAINING PROTEIN-RELATED"/>
    <property type="match status" value="1"/>
</dbReference>
<dbReference type="PROSITE" id="PS50011">
    <property type="entry name" value="PROTEIN_KINASE_DOM"/>
    <property type="match status" value="1"/>
</dbReference>
<reference evidence="2" key="1">
    <citation type="journal article" date="2020" name="Stud. Mycol.">
        <title>101 Dothideomycetes genomes: a test case for predicting lifestyles and emergence of pathogens.</title>
        <authorList>
            <person name="Haridas S."/>
            <person name="Albert R."/>
            <person name="Binder M."/>
            <person name="Bloem J."/>
            <person name="Labutti K."/>
            <person name="Salamov A."/>
            <person name="Andreopoulos B."/>
            <person name="Baker S."/>
            <person name="Barry K."/>
            <person name="Bills G."/>
            <person name="Bluhm B."/>
            <person name="Cannon C."/>
            <person name="Castanera R."/>
            <person name="Culley D."/>
            <person name="Daum C."/>
            <person name="Ezra D."/>
            <person name="Gonzalez J."/>
            <person name="Henrissat B."/>
            <person name="Kuo A."/>
            <person name="Liang C."/>
            <person name="Lipzen A."/>
            <person name="Lutzoni F."/>
            <person name="Magnuson J."/>
            <person name="Mondo S."/>
            <person name="Nolan M."/>
            <person name="Ohm R."/>
            <person name="Pangilinan J."/>
            <person name="Park H.-J."/>
            <person name="Ramirez L."/>
            <person name="Alfaro M."/>
            <person name="Sun H."/>
            <person name="Tritt A."/>
            <person name="Yoshinaga Y."/>
            <person name="Zwiers L.-H."/>
            <person name="Turgeon B."/>
            <person name="Goodwin S."/>
            <person name="Spatafora J."/>
            <person name="Crous P."/>
            <person name="Grigoriev I."/>
        </authorList>
    </citation>
    <scope>NUCLEOTIDE SEQUENCE</scope>
    <source>
        <strain evidence="2">CBS 122681</strain>
    </source>
</reference>
<dbReference type="GO" id="GO:0004672">
    <property type="term" value="F:protein kinase activity"/>
    <property type="evidence" value="ECO:0007669"/>
    <property type="project" value="InterPro"/>
</dbReference>
<dbReference type="Pfam" id="PF00069">
    <property type="entry name" value="Pkinase"/>
    <property type="match status" value="1"/>
</dbReference>
<name>A0A6A6T7A5_9PLEO</name>
<evidence type="ECO:0000259" key="1">
    <source>
        <dbReference type="PROSITE" id="PS50011"/>
    </source>
</evidence>
<feature type="domain" description="Protein kinase" evidence="1">
    <location>
        <begin position="133"/>
        <end position="458"/>
    </location>
</feature>
<dbReference type="InterPro" id="IPR011009">
    <property type="entry name" value="Kinase-like_dom_sf"/>
</dbReference>
<dbReference type="Gene3D" id="1.10.510.10">
    <property type="entry name" value="Transferase(Phosphotransferase) domain 1"/>
    <property type="match status" value="1"/>
</dbReference>
<accession>A0A6A6T7A5</accession>
<dbReference type="SUPFAM" id="SSF56112">
    <property type="entry name" value="Protein kinase-like (PK-like)"/>
    <property type="match status" value="1"/>
</dbReference>
<dbReference type="Proteomes" id="UP000799324">
    <property type="component" value="Unassembled WGS sequence"/>
</dbReference>
<evidence type="ECO:0000313" key="3">
    <source>
        <dbReference type="Proteomes" id="UP000799324"/>
    </source>
</evidence>
<organism evidence="2 3">
    <name type="scientific">Lophiostoma macrostomum CBS 122681</name>
    <dbReference type="NCBI Taxonomy" id="1314788"/>
    <lineage>
        <taxon>Eukaryota</taxon>
        <taxon>Fungi</taxon>
        <taxon>Dikarya</taxon>
        <taxon>Ascomycota</taxon>
        <taxon>Pezizomycotina</taxon>
        <taxon>Dothideomycetes</taxon>
        <taxon>Pleosporomycetidae</taxon>
        <taxon>Pleosporales</taxon>
        <taxon>Lophiostomataceae</taxon>
        <taxon>Lophiostoma</taxon>
    </lineage>
</organism>